<dbReference type="PANTHER" id="PTHR15350">
    <property type="entry name" value="COP9 SIGNALOSOME COMPLEX SUBUNIT 7/DENDRITIC CELL PROTEIN GA17"/>
    <property type="match status" value="1"/>
</dbReference>
<dbReference type="RefSeq" id="XP_003742129.1">
    <property type="nucleotide sequence ID" value="XM_003742081.2"/>
</dbReference>
<sequence>MSLSMFIPVMFNEQCDEIHQLFLEYGAPLGPTAKELDPEISDLIRVCDVCFKMPENDAESVLNGFVSILICKTDNVDDFIGFCKCLEAAPTPKMQEVAFNVLYNFFEGLPEDCMNRVNVYMSLIKLAGLTKSVSEVFQDVAPLKKWLKEVRCPVAEMREVYRALHKELLNCQMSDMGLKVMVELLSTYSEQDATEARADAERCIAATLADPNTFLMDHLLPLKPIKALQGQPIHELLKIFIYEKVATYKEFYQHNKQLVDGLGLDHERNVDKMRLLTFMMMAEKQREILFEDIARELDVVDVEAFTISALKTKLVSAKINQMGRKIVVISTMHRTFERNEWEKLRETLQGWFTRLDEVEQCTSQLIDAQGSVSKA</sequence>
<keyword evidence="3" id="KW-1185">Reference proteome</keyword>
<dbReference type="KEGG" id="goe:100907794"/>
<proteinExistence type="inferred from homology"/>
<reference evidence="4" key="1">
    <citation type="submission" date="2025-08" db="UniProtKB">
        <authorList>
            <consortium name="RefSeq"/>
        </authorList>
    </citation>
    <scope>IDENTIFICATION</scope>
</reference>
<dbReference type="GO" id="GO:0002183">
    <property type="term" value="P:cytoplasmic translational initiation"/>
    <property type="evidence" value="ECO:0007669"/>
    <property type="project" value="TreeGrafter"/>
</dbReference>
<dbReference type="PANTHER" id="PTHR15350:SF2">
    <property type="entry name" value="EUKARYOTIC TRANSLATION INITIATION FACTOR 3 SUBUNIT M"/>
    <property type="match status" value="1"/>
</dbReference>
<dbReference type="GO" id="GO:0003743">
    <property type="term" value="F:translation initiation factor activity"/>
    <property type="evidence" value="ECO:0007669"/>
    <property type="project" value="UniProtKB-KW"/>
</dbReference>
<feature type="domain" description="PCI" evidence="2">
    <location>
        <begin position="173"/>
        <end position="333"/>
    </location>
</feature>
<protein>
    <submittedName>
        <fullName evidence="4">Eukaryotic translation initiation factor 3 subunit M</fullName>
    </submittedName>
</protein>
<accession>A0AAJ6QSB8</accession>
<organism evidence="3 4">
    <name type="scientific">Galendromus occidentalis</name>
    <name type="common">western predatory mite</name>
    <dbReference type="NCBI Taxonomy" id="34638"/>
    <lineage>
        <taxon>Eukaryota</taxon>
        <taxon>Metazoa</taxon>
        <taxon>Ecdysozoa</taxon>
        <taxon>Arthropoda</taxon>
        <taxon>Chelicerata</taxon>
        <taxon>Arachnida</taxon>
        <taxon>Acari</taxon>
        <taxon>Parasitiformes</taxon>
        <taxon>Mesostigmata</taxon>
        <taxon>Gamasina</taxon>
        <taxon>Phytoseioidea</taxon>
        <taxon>Phytoseiidae</taxon>
        <taxon>Typhlodrominae</taxon>
        <taxon>Galendromus</taxon>
    </lineage>
</organism>
<name>A0AAJ6QSB8_9ACAR</name>
<dbReference type="GO" id="GO:0005852">
    <property type="term" value="C:eukaryotic translation initiation factor 3 complex"/>
    <property type="evidence" value="ECO:0007669"/>
    <property type="project" value="TreeGrafter"/>
</dbReference>
<dbReference type="SMART" id="SM00088">
    <property type="entry name" value="PINT"/>
    <property type="match status" value="1"/>
</dbReference>
<dbReference type="AlphaFoldDB" id="A0AAJ6QSB8"/>
<gene>
    <name evidence="4" type="primary">LOC100907794</name>
</gene>
<evidence type="ECO:0000259" key="2">
    <source>
        <dbReference type="PROSITE" id="PS50250"/>
    </source>
</evidence>
<dbReference type="PROSITE" id="PS50250">
    <property type="entry name" value="PCI"/>
    <property type="match status" value="1"/>
</dbReference>
<comment type="similarity">
    <text evidence="1">Belongs to the CSN7/EIF3M family. CSN7 subfamily.</text>
</comment>
<dbReference type="GeneID" id="100907794"/>
<dbReference type="InterPro" id="IPR000717">
    <property type="entry name" value="PCI_dom"/>
</dbReference>
<dbReference type="CTD" id="10480"/>
<evidence type="ECO:0000256" key="1">
    <source>
        <dbReference type="ARBA" id="ARBA00008482"/>
    </source>
</evidence>
<dbReference type="InterPro" id="IPR045237">
    <property type="entry name" value="COPS7/eIF3m"/>
</dbReference>
<dbReference type="Pfam" id="PF01399">
    <property type="entry name" value="PCI"/>
    <property type="match status" value="1"/>
</dbReference>
<keyword evidence="4" id="KW-0396">Initiation factor</keyword>
<keyword evidence="4" id="KW-0648">Protein biosynthesis</keyword>
<dbReference type="Proteomes" id="UP000694867">
    <property type="component" value="Unplaced"/>
</dbReference>
<evidence type="ECO:0000313" key="4">
    <source>
        <dbReference type="RefSeq" id="XP_003742129.1"/>
    </source>
</evidence>
<evidence type="ECO:0000313" key="3">
    <source>
        <dbReference type="Proteomes" id="UP000694867"/>
    </source>
</evidence>